<evidence type="ECO:0000313" key="2">
    <source>
        <dbReference type="EMBL" id="TCP06527.1"/>
    </source>
</evidence>
<dbReference type="Proteomes" id="UP000294772">
    <property type="component" value="Unassembled WGS sequence"/>
</dbReference>
<accession>A0AA46HVB4</accession>
<name>A0AA46HVB4_9BURK</name>
<dbReference type="InterPro" id="IPR035901">
    <property type="entry name" value="GIY-YIG_endonuc_sf"/>
</dbReference>
<gene>
    <name evidence="2" type="ORF">EV676_10610</name>
</gene>
<feature type="domain" description="Bacteriophage T5 Orf172 DNA-binding" evidence="1">
    <location>
        <begin position="30"/>
        <end position="93"/>
    </location>
</feature>
<dbReference type="Gene3D" id="3.40.1440.10">
    <property type="entry name" value="GIY-YIG endonuclease"/>
    <property type="match status" value="1"/>
</dbReference>
<dbReference type="EMBL" id="SLXF01000006">
    <property type="protein sequence ID" value="TCP06527.1"/>
    <property type="molecule type" value="Genomic_DNA"/>
</dbReference>
<dbReference type="InterPro" id="IPR018306">
    <property type="entry name" value="Phage_T5_Orf172_DNA-bd"/>
</dbReference>
<dbReference type="AlphaFoldDB" id="A0AA46HVB4"/>
<reference evidence="2 3" key="1">
    <citation type="submission" date="2019-03" db="EMBL/GenBank/DDBJ databases">
        <title>Genomic Encyclopedia of Type Strains, Phase IV (KMG-IV): sequencing the most valuable type-strain genomes for metagenomic binning, comparative biology and taxonomic classification.</title>
        <authorList>
            <person name="Goeker M."/>
        </authorList>
    </citation>
    <scope>NUCLEOTIDE SEQUENCE [LARGE SCALE GENOMIC DNA]</scope>
    <source>
        <strain evidence="2 3">DSM 15264</strain>
    </source>
</reference>
<comment type="caution">
    <text evidence="2">The sequence shown here is derived from an EMBL/GenBank/DDBJ whole genome shotgun (WGS) entry which is preliminary data.</text>
</comment>
<organism evidence="2 3">
    <name type="scientific">Caldimonas thermodepolymerans</name>
    <dbReference type="NCBI Taxonomy" id="215580"/>
    <lineage>
        <taxon>Bacteria</taxon>
        <taxon>Pseudomonadati</taxon>
        <taxon>Pseudomonadota</taxon>
        <taxon>Betaproteobacteria</taxon>
        <taxon>Burkholderiales</taxon>
        <taxon>Sphaerotilaceae</taxon>
        <taxon>Caldimonas</taxon>
    </lineage>
</organism>
<dbReference type="Pfam" id="PF10544">
    <property type="entry name" value="T5orf172"/>
    <property type="match status" value="1"/>
</dbReference>
<protein>
    <submittedName>
        <fullName evidence="2">T5orf172 domain-containing protein</fullName>
    </submittedName>
</protein>
<sequence>MRAPDFWLIDDDVNAALAFASSLPRADGLGYVYVLALSNGTCKLGSTTNLAQRLAQHRTETARYGVSIWRSLTTRPHFNYRAVESGALRWLGNDGRREVLPNDLSTVRRAVEAQTLEWTVPEDYAARHRSAWALCNKLMRNIAAGLGITSQGELTLEASRLLDAHVELGRRTGLSETEGMFNALAVIEATTGLDLRALRAVLLEVQ</sequence>
<evidence type="ECO:0000259" key="1">
    <source>
        <dbReference type="Pfam" id="PF10544"/>
    </source>
</evidence>
<proteinExistence type="predicted"/>
<evidence type="ECO:0000313" key="3">
    <source>
        <dbReference type="Proteomes" id="UP000294772"/>
    </source>
</evidence>
<dbReference type="RefSeq" id="WP_019562414.1">
    <property type="nucleotide sequence ID" value="NZ_CP110416.1"/>
</dbReference>